<keyword evidence="9" id="KW-1185">Reference proteome</keyword>
<proteinExistence type="inferred from homology"/>
<evidence type="ECO:0000313" key="9">
    <source>
        <dbReference type="Proteomes" id="UP001521931"/>
    </source>
</evidence>
<evidence type="ECO:0000256" key="3">
    <source>
        <dbReference type="ARBA" id="ARBA00022723"/>
    </source>
</evidence>
<evidence type="ECO:0000256" key="1">
    <source>
        <dbReference type="ARBA" id="ARBA00022649"/>
    </source>
</evidence>
<feature type="binding site" evidence="6">
    <location>
        <position position="98"/>
    </location>
    <ligand>
        <name>Mg(2+)</name>
        <dbReference type="ChEBI" id="CHEBI:18420"/>
    </ligand>
</feature>
<evidence type="ECO:0000256" key="2">
    <source>
        <dbReference type="ARBA" id="ARBA00022722"/>
    </source>
</evidence>
<comment type="caution">
    <text evidence="8">The sequence shown here is derived from an EMBL/GenBank/DDBJ whole genome shotgun (WGS) entry which is preliminary data.</text>
</comment>
<dbReference type="PANTHER" id="PTHR39664">
    <property type="match status" value="1"/>
</dbReference>
<evidence type="ECO:0000256" key="5">
    <source>
        <dbReference type="ARBA" id="ARBA00022842"/>
    </source>
</evidence>
<comment type="similarity">
    <text evidence="6">Belongs to the PINc/VapC protein family.</text>
</comment>
<dbReference type="Pfam" id="PF01850">
    <property type="entry name" value="PIN"/>
    <property type="match status" value="1"/>
</dbReference>
<feature type="domain" description="PIN" evidence="7">
    <location>
        <begin position="2"/>
        <end position="122"/>
    </location>
</feature>
<dbReference type="HAMAP" id="MF_00265">
    <property type="entry name" value="VapC_Nob1"/>
    <property type="match status" value="1"/>
</dbReference>
<dbReference type="InterPro" id="IPR022907">
    <property type="entry name" value="VapC_family"/>
</dbReference>
<dbReference type="Proteomes" id="UP001521931">
    <property type="component" value="Unassembled WGS sequence"/>
</dbReference>
<dbReference type="PANTHER" id="PTHR39664:SF2">
    <property type="entry name" value="NUCLEIC ACID-BINDING PROTEIN, CONTAINING PIN DOMAIN-RELATED"/>
    <property type="match status" value="1"/>
</dbReference>
<evidence type="ECO:0000259" key="7">
    <source>
        <dbReference type="Pfam" id="PF01850"/>
    </source>
</evidence>
<dbReference type="SUPFAM" id="SSF88723">
    <property type="entry name" value="PIN domain-like"/>
    <property type="match status" value="1"/>
</dbReference>
<dbReference type="CDD" id="cd18683">
    <property type="entry name" value="PIN_VapC-like"/>
    <property type="match status" value="1"/>
</dbReference>
<accession>A0ABS9Q465</accession>
<name>A0ABS9Q465_9MICO</name>
<sequence>MIAVDTNILVRFLAGDDPHQSQLARRVIADASPQDPLFVGSVALVETWWVMRQVYRASADQMLDAIRRLSIDDALILQDRKALASALAAVAEGADFADALIAAVARTHGCRETLTFDRKAAARAGMTLLEDLDKT</sequence>
<keyword evidence="5 6" id="KW-0460">Magnesium</keyword>
<feature type="binding site" evidence="6">
    <location>
        <position position="5"/>
    </location>
    <ligand>
        <name>Mg(2+)</name>
        <dbReference type="ChEBI" id="CHEBI:18420"/>
    </ligand>
</feature>
<dbReference type="InterPro" id="IPR029060">
    <property type="entry name" value="PIN-like_dom_sf"/>
</dbReference>
<evidence type="ECO:0000313" key="8">
    <source>
        <dbReference type="EMBL" id="MCG7322666.1"/>
    </source>
</evidence>
<gene>
    <name evidence="6" type="primary">vapC</name>
    <name evidence="8" type="ORF">MHL29_12335</name>
</gene>
<evidence type="ECO:0000256" key="6">
    <source>
        <dbReference type="HAMAP-Rule" id="MF_00265"/>
    </source>
</evidence>
<protein>
    <recommendedName>
        <fullName evidence="6">Ribonuclease VapC</fullName>
        <shortName evidence="6">RNase VapC</shortName>
        <ecNumber evidence="6">3.1.-.-</ecNumber>
    </recommendedName>
    <alternativeName>
        <fullName evidence="6">Toxin VapC</fullName>
    </alternativeName>
</protein>
<comment type="cofactor">
    <cofactor evidence="6">
        <name>Mg(2+)</name>
        <dbReference type="ChEBI" id="CHEBI:18420"/>
    </cofactor>
</comment>
<dbReference type="Gene3D" id="3.40.50.1010">
    <property type="entry name" value="5'-nuclease"/>
    <property type="match status" value="1"/>
</dbReference>
<dbReference type="EMBL" id="JAKRCV010000041">
    <property type="protein sequence ID" value="MCG7322666.1"/>
    <property type="molecule type" value="Genomic_DNA"/>
</dbReference>
<dbReference type="InterPro" id="IPR002716">
    <property type="entry name" value="PIN_dom"/>
</dbReference>
<dbReference type="RefSeq" id="WP_239264972.1">
    <property type="nucleotide sequence ID" value="NZ_JAKRCV010000041.1"/>
</dbReference>
<keyword evidence="2 6" id="KW-0540">Nuclease</keyword>
<dbReference type="EC" id="3.1.-.-" evidence="6"/>
<evidence type="ECO:0000256" key="4">
    <source>
        <dbReference type="ARBA" id="ARBA00022801"/>
    </source>
</evidence>
<keyword evidence="1 6" id="KW-1277">Toxin-antitoxin system</keyword>
<keyword evidence="3 6" id="KW-0479">Metal-binding</keyword>
<keyword evidence="4 6" id="KW-0378">Hydrolase</keyword>
<keyword evidence="6" id="KW-0800">Toxin</keyword>
<reference evidence="8 9" key="1">
    <citation type="submission" date="2022-02" db="EMBL/GenBank/DDBJ databases">
        <title>Uncovering new skin microbiome diversity through culturing and metagenomics.</title>
        <authorList>
            <person name="Conlan S."/>
            <person name="Deming C."/>
            <person name="Nisc Comparative Sequencing Program N."/>
            <person name="Segre J.A."/>
        </authorList>
    </citation>
    <scope>NUCLEOTIDE SEQUENCE [LARGE SCALE GENOMIC DNA]</scope>
    <source>
        <strain evidence="8 9">ACRQZ</strain>
    </source>
</reference>
<organism evidence="8 9">
    <name type="scientific">Arsenicicoccus bolidensis</name>
    <dbReference type="NCBI Taxonomy" id="229480"/>
    <lineage>
        <taxon>Bacteria</taxon>
        <taxon>Bacillati</taxon>
        <taxon>Actinomycetota</taxon>
        <taxon>Actinomycetes</taxon>
        <taxon>Micrococcales</taxon>
        <taxon>Intrasporangiaceae</taxon>
        <taxon>Arsenicicoccus</taxon>
    </lineage>
</organism>
<comment type="function">
    <text evidence="6">Toxic component of a toxin-antitoxin (TA) system. An RNase.</text>
</comment>